<keyword evidence="5" id="KW-0560">Oxidoreductase</keyword>
<dbReference type="PROSITE" id="PS51352">
    <property type="entry name" value="THIOREDOXIN_2"/>
    <property type="match status" value="1"/>
</dbReference>
<dbReference type="InterPro" id="IPR036249">
    <property type="entry name" value="Thioredoxin-like_sf"/>
</dbReference>
<dbReference type="GO" id="GO:0045454">
    <property type="term" value="P:cell redox homeostasis"/>
    <property type="evidence" value="ECO:0007669"/>
    <property type="project" value="TreeGrafter"/>
</dbReference>
<dbReference type="SUPFAM" id="SSF52833">
    <property type="entry name" value="Thioredoxin-like"/>
    <property type="match status" value="1"/>
</dbReference>
<protein>
    <recommendedName>
        <fullName evidence="2">thioredoxin-dependent peroxiredoxin</fullName>
        <ecNumber evidence="2">1.11.1.24</ecNumber>
    </recommendedName>
    <alternativeName>
        <fullName evidence="8">Thioredoxin peroxidase</fullName>
    </alternativeName>
    <alternativeName>
        <fullName evidence="10">Thioredoxin-dependent peroxiredoxin Bcp</fullName>
    </alternativeName>
</protein>
<dbReference type="RefSeq" id="WP_210512006.1">
    <property type="nucleotide sequence ID" value="NZ_JAFIDN010000006.1"/>
</dbReference>
<dbReference type="GO" id="GO:0034599">
    <property type="term" value="P:cellular response to oxidative stress"/>
    <property type="evidence" value="ECO:0007669"/>
    <property type="project" value="TreeGrafter"/>
</dbReference>
<dbReference type="InterPro" id="IPR000866">
    <property type="entry name" value="AhpC/TSA"/>
</dbReference>
<dbReference type="PANTHER" id="PTHR42801:SF4">
    <property type="entry name" value="AHPC_TSA FAMILY PROTEIN"/>
    <property type="match status" value="1"/>
</dbReference>
<evidence type="ECO:0000256" key="6">
    <source>
        <dbReference type="ARBA" id="ARBA00023157"/>
    </source>
</evidence>
<dbReference type="InterPro" id="IPR013766">
    <property type="entry name" value="Thioredoxin_domain"/>
</dbReference>
<evidence type="ECO:0000256" key="9">
    <source>
        <dbReference type="ARBA" id="ARBA00038489"/>
    </source>
</evidence>
<organism evidence="13 14">
    <name type="scientific">Natronogracilivirga saccharolytica</name>
    <dbReference type="NCBI Taxonomy" id="2812953"/>
    <lineage>
        <taxon>Bacteria</taxon>
        <taxon>Pseudomonadati</taxon>
        <taxon>Balneolota</taxon>
        <taxon>Balneolia</taxon>
        <taxon>Balneolales</taxon>
        <taxon>Cyclonatronaceae</taxon>
        <taxon>Natronogracilivirga</taxon>
    </lineage>
</organism>
<evidence type="ECO:0000256" key="11">
    <source>
        <dbReference type="ARBA" id="ARBA00049091"/>
    </source>
</evidence>
<dbReference type="GO" id="GO:0005737">
    <property type="term" value="C:cytoplasm"/>
    <property type="evidence" value="ECO:0007669"/>
    <property type="project" value="TreeGrafter"/>
</dbReference>
<feature type="domain" description="Thioredoxin" evidence="12">
    <location>
        <begin position="41"/>
        <end position="205"/>
    </location>
</feature>
<evidence type="ECO:0000256" key="2">
    <source>
        <dbReference type="ARBA" id="ARBA00013017"/>
    </source>
</evidence>
<comment type="function">
    <text evidence="1">Thiol-specific peroxidase that catalyzes the reduction of hydrogen peroxide and organic hydroperoxides to water and alcohols, respectively. Plays a role in cell protection against oxidative stress by detoxifying peroxides and as sensor of hydrogen peroxide-mediated signaling events.</text>
</comment>
<dbReference type="EC" id="1.11.1.24" evidence="2"/>
<name>A0A8J7RSD2_9BACT</name>
<dbReference type="Proteomes" id="UP000673975">
    <property type="component" value="Unassembled WGS sequence"/>
</dbReference>
<evidence type="ECO:0000256" key="7">
    <source>
        <dbReference type="ARBA" id="ARBA00023284"/>
    </source>
</evidence>
<keyword evidence="4" id="KW-0049">Antioxidant</keyword>
<evidence type="ECO:0000313" key="14">
    <source>
        <dbReference type="Proteomes" id="UP000673975"/>
    </source>
</evidence>
<evidence type="ECO:0000259" key="12">
    <source>
        <dbReference type="PROSITE" id="PS51352"/>
    </source>
</evidence>
<evidence type="ECO:0000256" key="10">
    <source>
        <dbReference type="ARBA" id="ARBA00042639"/>
    </source>
</evidence>
<dbReference type="AlphaFoldDB" id="A0A8J7RSD2"/>
<dbReference type="PANTHER" id="PTHR42801">
    <property type="entry name" value="THIOREDOXIN-DEPENDENT PEROXIDE REDUCTASE"/>
    <property type="match status" value="1"/>
</dbReference>
<evidence type="ECO:0000256" key="8">
    <source>
        <dbReference type="ARBA" id="ARBA00032824"/>
    </source>
</evidence>
<dbReference type="Pfam" id="PF00578">
    <property type="entry name" value="AhpC-TSA"/>
    <property type="match status" value="1"/>
</dbReference>
<reference evidence="13" key="1">
    <citation type="submission" date="2021-02" db="EMBL/GenBank/DDBJ databases">
        <title>Natronogracilivirga saccharolytica gen. nov. sp. nov. a new anaerobic, haloalkiliphilic carbohydrate-fermenting bacterium from soda lake and proposing of Cyclonatronumiaceae fam. nov. in the phylum Balneolaeota.</title>
        <authorList>
            <person name="Zhilina T.N."/>
            <person name="Sorokin D.Y."/>
            <person name="Zavarzina D.G."/>
            <person name="Toshchakov S.V."/>
            <person name="Kublanov I.V."/>
        </authorList>
    </citation>
    <scope>NUCLEOTIDE SEQUENCE</scope>
    <source>
        <strain evidence="13">Z-1702</strain>
    </source>
</reference>
<keyword evidence="6" id="KW-1015">Disulfide bond</keyword>
<dbReference type="GO" id="GO:0008379">
    <property type="term" value="F:thioredoxin peroxidase activity"/>
    <property type="evidence" value="ECO:0007669"/>
    <property type="project" value="TreeGrafter"/>
</dbReference>
<comment type="caution">
    <text evidence="13">The sequence shown here is derived from an EMBL/GenBank/DDBJ whole genome shotgun (WGS) entry which is preliminary data.</text>
</comment>
<evidence type="ECO:0000256" key="3">
    <source>
        <dbReference type="ARBA" id="ARBA00022559"/>
    </source>
</evidence>
<evidence type="ECO:0000256" key="4">
    <source>
        <dbReference type="ARBA" id="ARBA00022862"/>
    </source>
</evidence>
<proteinExistence type="inferred from homology"/>
<keyword evidence="3" id="KW-0575">Peroxidase</keyword>
<dbReference type="InterPro" id="IPR050924">
    <property type="entry name" value="Peroxiredoxin_BCP/PrxQ"/>
</dbReference>
<dbReference type="Gene3D" id="3.40.30.10">
    <property type="entry name" value="Glutaredoxin"/>
    <property type="match status" value="1"/>
</dbReference>
<dbReference type="EMBL" id="JAFIDN010000006">
    <property type="protein sequence ID" value="MBP3192884.1"/>
    <property type="molecule type" value="Genomic_DNA"/>
</dbReference>
<dbReference type="CDD" id="cd03017">
    <property type="entry name" value="PRX_BCP"/>
    <property type="match status" value="1"/>
</dbReference>
<comment type="catalytic activity">
    <reaction evidence="11">
        <text>a hydroperoxide + [thioredoxin]-dithiol = an alcohol + [thioredoxin]-disulfide + H2O</text>
        <dbReference type="Rhea" id="RHEA:62620"/>
        <dbReference type="Rhea" id="RHEA-COMP:10698"/>
        <dbReference type="Rhea" id="RHEA-COMP:10700"/>
        <dbReference type="ChEBI" id="CHEBI:15377"/>
        <dbReference type="ChEBI" id="CHEBI:29950"/>
        <dbReference type="ChEBI" id="CHEBI:30879"/>
        <dbReference type="ChEBI" id="CHEBI:35924"/>
        <dbReference type="ChEBI" id="CHEBI:50058"/>
        <dbReference type="EC" id="1.11.1.24"/>
    </reaction>
</comment>
<evidence type="ECO:0000313" key="13">
    <source>
        <dbReference type="EMBL" id="MBP3192884.1"/>
    </source>
</evidence>
<sequence length="206" mass="22368">MKSDSQNPYFAVSNRLICAVTVAAVLFVWNSSSVQAQVSGLNPGDPAPDFSAVNHEGEKWEASDHFGEILVVFFFPAAMTGGCTDQACSFRDHYAELRELGASVVGISGDRVENLDLFRRANNLNYPLLSDSDGSIAEAFGVPVREGGTFTIEVEGEEKELTREVTTDRWTFIIDEDGNIAYVDSDVDVSVDSEVVIAAIKEMKSG</sequence>
<evidence type="ECO:0000256" key="5">
    <source>
        <dbReference type="ARBA" id="ARBA00023002"/>
    </source>
</evidence>
<keyword evidence="7" id="KW-0676">Redox-active center</keyword>
<keyword evidence="14" id="KW-1185">Reference proteome</keyword>
<accession>A0A8J7RSD2</accession>
<gene>
    <name evidence="13" type="ORF">NATSA_09440</name>
</gene>
<evidence type="ECO:0000256" key="1">
    <source>
        <dbReference type="ARBA" id="ARBA00003330"/>
    </source>
</evidence>
<comment type="similarity">
    <text evidence="9">Belongs to the peroxiredoxin family. BCP/PrxQ subfamily.</text>
</comment>